<dbReference type="Proteomes" id="UP000053681">
    <property type="component" value="Unassembled WGS sequence"/>
</dbReference>
<organism evidence="2 3">
    <name type="scientific">Priestia veravalensis</name>
    <dbReference type="NCBI Taxonomy" id="1414648"/>
    <lineage>
        <taxon>Bacteria</taxon>
        <taxon>Bacillati</taxon>
        <taxon>Bacillota</taxon>
        <taxon>Bacilli</taxon>
        <taxon>Bacillales</taxon>
        <taxon>Bacillaceae</taxon>
        <taxon>Priestia</taxon>
    </lineage>
</organism>
<dbReference type="EMBL" id="LNQP01000005">
    <property type="protein sequence ID" value="KSU89353.1"/>
    <property type="molecule type" value="Genomic_DNA"/>
</dbReference>
<keyword evidence="1" id="KW-1133">Transmembrane helix</keyword>
<accession>A0A0V8JQJ0</accession>
<evidence type="ECO:0000256" key="1">
    <source>
        <dbReference type="SAM" id="Phobius"/>
    </source>
</evidence>
<comment type="caution">
    <text evidence="2">The sequence shown here is derived from an EMBL/GenBank/DDBJ whole genome shotgun (WGS) entry which is preliminary data.</text>
</comment>
<evidence type="ECO:0000313" key="2">
    <source>
        <dbReference type="EMBL" id="KSU89353.1"/>
    </source>
</evidence>
<protein>
    <submittedName>
        <fullName evidence="2">Uncharacterized protein</fullName>
    </submittedName>
</protein>
<dbReference type="AlphaFoldDB" id="A0A0V8JQJ0"/>
<evidence type="ECO:0000313" key="3">
    <source>
        <dbReference type="Proteomes" id="UP000053681"/>
    </source>
</evidence>
<name>A0A0V8JQJ0_9BACI</name>
<keyword evidence="1" id="KW-0812">Transmembrane</keyword>
<proteinExistence type="predicted"/>
<keyword evidence="3" id="KW-1185">Reference proteome</keyword>
<feature type="transmembrane region" description="Helical" evidence="1">
    <location>
        <begin position="6"/>
        <end position="23"/>
    </location>
</feature>
<gene>
    <name evidence="2" type="ORF">AS180_02000</name>
</gene>
<keyword evidence="1" id="KW-0472">Membrane</keyword>
<dbReference type="RefSeq" id="WP_062686287.1">
    <property type="nucleotide sequence ID" value="NZ_KQ758628.1"/>
</dbReference>
<reference evidence="2 3" key="1">
    <citation type="submission" date="2015-11" db="EMBL/GenBank/DDBJ databases">
        <title>Bacillus caseinolyticus sp nov.</title>
        <authorList>
            <person name="Dastager S.G."/>
            <person name="Mawlankar R."/>
        </authorList>
    </citation>
    <scope>NUCLEOTIDE SEQUENCE [LARGE SCALE GENOMIC DNA]</scope>
    <source>
        <strain evidence="2 3">SGD-V-76</strain>
    </source>
</reference>
<sequence>MIIIYLSLALIIVSACFFIYRVISFKKEITPTMDQMTTANETIQQGISSIQYQSNQLSETQAVIINDIAYKQAAFLYTIDTCKKVVKKRLRHK</sequence>